<dbReference type="STRING" id="1169540.A0A0G4GIY6"/>
<keyword evidence="8 11" id="KW-1133">Transmembrane helix</keyword>
<gene>
    <name evidence="12" type="ORF">Vbra_17935</name>
</gene>
<keyword evidence="7" id="KW-0653">Protein transport</keyword>
<dbReference type="InParanoid" id="A0A0G4GIY6"/>
<keyword evidence="13" id="KW-1185">Reference proteome</keyword>
<evidence type="ECO:0000256" key="4">
    <source>
        <dbReference type="ARBA" id="ARBA00022692"/>
    </source>
</evidence>
<dbReference type="GO" id="GO:0005484">
    <property type="term" value="F:SNAP receptor activity"/>
    <property type="evidence" value="ECO:0007669"/>
    <property type="project" value="TreeGrafter"/>
</dbReference>
<evidence type="ECO:0000256" key="9">
    <source>
        <dbReference type="ARBA" id="ARBA00023136"/>
    </source>
</evidence>
<reference evidence="12 13" key="1">
    <citation type="submission" date="2014-11" db="EMBL/GenBank/DDBJ databases">
        <authorList>
            <person name="Zhu J."/>
            <person name="Qi W."/>
            <person name="Song R."/>
        </authorList>
    </citation>
    <scope>NUCLEOTIDE SEQUENCE [LARGE SCALE GENOMIC DNA]</scope>
</reference>
<feature type="region of interest" description="Disordered" evidence="10">
    <location>
        <begin position="26"/>
        <end position="46"/>
    </location>
</feature>
<dbReference type="EMBL" id="CDMY01000680">
    <property type="protein sequence ID" value="CEM29790.1"/>
    <property type="molecule type" value="Genomic_DNA"/>
</dbReference>
<sequence length="326" mass="35623">MVMQEPLWEFDSFLRCVEALCDPEAEDTLAPSHGGVDDNNAEEEEEEREILINKAKAYVDKLNEMLQALERNALAGEEYPGELTEGIVNEYRGRVATVQQLLKQTFLTTSSLHQSHALPAAVDPTILEETIQRAQAHSLGTTASSPPQPQPPLDGMATTPSPPPAAAAAAEPTPAHTSHPAASAGATSAMPPGPPSPFRPPPQDDHASSSTSIRLRRRRDEGGGLGMGRVSREGEGDTEQMKDELVGLAEEMKGAAHRYRQVLQKDNLRLRDTAATQQRHLDRVQSENKRARKLRRSGDMSFLMAMLLLVIGAVVFCFMVMFIIVM</sequence>
<keyword evidence="6" id="KW-0931">ER-Golgi transport</keyword>
<dbReference type="GO" id="GO:0005789">
    <property type="term" value="C:endoplasmic reticulum membrane"/>
    <property type="evidence" value="ECO:0007669"/>
    <property type="project" value="UniProtKB-SubCell"/>
</dbReference>
<evidence type="ECO:0000256" key="7">
    <source>
        <dbReference type="ARBA" id="ARBA00022927"/>
    </source>
</evidence>
<keyword evidence="3" id="KW-0813">Transport</keyword>
<evidence type="ECO:0000256" key="10">
    <source>
        <dbReference type="SAM" id="MobiDB-lite"/>
    </source>
</evidence>
<dbReference type="AlphaFoldDB" id="A0A0G4GIY6"/>
<evidence type="ECO:0000256" key="8">
    <source>
        <dbReference type="ARBA" id="ARBA00022989"/>
    </source>
</evidence>
<dbReference type="InterPro" id="IPR019150">
    <property type="entry name" value="Vesicle_transport_protein_Use1"/>
</dbReference>
<proteinExistence type="inferred from homology"/>
<evidence type="ECO:0000256" key="2">
    <source>
        <dbReference type="ARBA" id="ARBA00007891"/>
    </source>
</evidence>
<dbReference type="PANTHER" id="PTHR13050">
    <property type="entry name" value="USE1-LIKE PROTEIN"/>
    <property type="match status" value="1"/>
</dbReference>
<protein>
    <submittedName>
        <fullName evidence="12">Uncharacterized protein</fullName>
    </submittedName>
</protein>
<feature type="compositionally biased region" description="Pro residues" evidence="10">
    <location>
        <begin position="191"/>
        <end position="201"/>
    </location>
</feature>
<dbReference type="GO" id="GO:0006890">
    <property type="term" value="P:retrograde vesicle-mediated transport, Golgi to endoplasmic reticulum"/>
    <property type="evidence" value="ECO:0007669"/>
    <property type="project" value="TreeGrafter"/>
</dbReference>
<evidence type="ECO:0000256" key="5">
    <source>
        <dbReference type="ARBA" id="ARBA00022824"/>
    </source>
</evidence>
<dbReference type="GO" id="GO:0015031">
    <property type="term" value="P:protein transport"/>
    <property type="evidence" value="ECO:0007669"/>
    <property type="project" value="UniProtKB-KW"/>
</dbReference>
<keyword evidence="9 11" id="KW-0472">Membrane</keyword>
<evidence type="ECO:0000313" key="12">
    <source>
        <dbReference type="EMBL" id="CEM29790.1"/>
    </source>
</evidence>
<evidence type="ECO:0000256" key="6">
    <source>
        <dbReference type="ARBA" id="ARBA00022892"/>
    </source>
</evidence>
<keyword evidence="5" id="KW-0256">Endoplasmic reticulum</keyword>
<feature type="transmembrane region" description="Helical" evidence="11">
    <location>
        <begin position="302"/>
        <end position="325"/>
    </location>
</feature>
<evidence type="ECO:0000256" key="11">
    <source>
        <dbReference type="SAM" id="Phobius"/>
    </source>
</evidence>
<feature type="region of interest" description="Disordered" evidence="10">
    <location>
        <begin position="137"/>
        <end position="240"/>
    </location>
</feature>
<evidence type="ECO:0000313" key="13">
    <source>
        <dbReference type="Proteomes" id="UP000041254"/>
    </source>
</evidence>
<evidence type="ECO:0000256" key="1">
    <source>
        <dbReference type="ARBA" id="ARBA00004163"/>
    </source>
</evidence>
<dbReference type="PANTHER" id="PTHR13050:SF7">
    <property type="entry name" value="VESICLE TRANSPORT PROTEIN USE1"/>
    <property type="match status" value="1"/>
</dbReference>
<dbReference type="GO" id="GO:0031201">
    <property type="term" value="C:SNARE complex"/>
    <property type="evidence" value="ECO:0007669"/>
    <property type="project" value="TreeGrafter"/>
</dbReference>
<organism evidence="12 13">
    <name type="scientific">Vitrella brassicaformis (strain CCMP3155)</name>
    <dbReference type="NCBI Taxonomy" id="1169540"/>
    <lineage>
        <taxon>Eukaryota</taxon>
        <taxon>Sar</taxon>
        <taxon>Alveolata</taxon>
        <taxon>Colpodellida</taxon>
        <taxon>Vitrellaceae</taxon>
        <taxon>Vitrella</taxon>
    </lineage>
</organism>
<evidence type="ECO:0000256" key="3">
    <source>
        <dbReference type="ARBA" id="ARBA00022448"/>
    </source>
</evidence>
<dbReference type="Proteomes" id="UP000041254">
    <property type="component" value="Unassembled WGS sequence"/>
</dbReference>
<feature type="compositionally biased region" description="Low complexity" evidence="10">
    <location>
        <begin position="166"/>
        <end position="190"/>
    </location>
</feature>
<accession>A0A0G4GIY6</accession>
<name>A0A0G4GIY6_VITBC</name>
<comment type="subcellular location">
    <subcellularLocation>
        <location evidence="1">Endoplasmic reticulum membrane</location>
        <topology evidence="1">Single-pass type IV membrane protein</topology>
    </subcellularLocation>
</comment>
<dbReference type="Pfam" id="PF09753">
    <property type="entry name" value="Use1"/>
    <property type="match status" value="1"/>
</dbReference>
<dbReference type="VEuPathDB" id="CryptoDB:Vbra_17935"/>
<keyword evidence="4 11" id="KW-0812">Transmembrane</keyword>
<comment type="similarity">
    <text evidence="2">Belongs to the USE1 family.</text>
</comment>
<feature type="compositionally biased region" description="Basic and acidic residues" evidence="10">
    <location>
        <begin position="230"/>
        <end position="240"/>
    </location>
</feature>